<dbReference type="Proteomes" id="UP000738349">
    <property type="component" value="Unassembled WGS sequence"/>
</dbReference>
<sequence>MPAADFSLLHNSFSTFLSSPRREGQRHPYGFLKALRATREAADTDTSSIFLKQGGLRAWAAHFVVHPGTANANGHQALRQQFAALDKLSAEHRASFARSLASLPIDPTVERLILSMESMAGPAEPPTAVTVPSKRRRTENPPGSHETLPSPPYPNDYTPDGQGYHDASQTNTDSTLPKQEVTSGADVEGLDLFHEYLRGAIRRDDAGDRKTAAVSMNFPPNTIADVDCALTMEVLPNKVERLASLLFDAHLETNGKVREMILEGGRTAIVSRLQGSPPELVSKVFGPVTAAAIEAAPFRRLEVSEGTVATRCVSMSDFTESDKGAIITLTLGYKEASQIYEKLFKSKSHSRYAVYFSVHPDEADVARTYLLPEPLFNSPPSQIHLKSKAHGSLKASQSCFSRDLRHPPK</sequence>
<evidence type="ECO:0000313" key="3">
    <source>
        <dbReference type="Proteomes" id="UP000738349"/>
    </source>
</evidence>
<accession>A0A9P9D2M7</accession>
<dbReference type="OrthoDB" id="3499148at2759"/>
<reference evidence="2" key="1">
    <citation type="journal article" date="2021" name="Nat. Commun.">
        <title>Genetic determinants of endophytism in the Arabidopsis root mycobiome.</title>
        <authorList>
            <person name="Mesny F."/>
            <person name="Miyauchi S."/>
            <person name="Thiergart T."/>
            <person name="Pickel B."/>
            <person name="Atanasova L."/>
            <person name="Karlsson M."/>
            <person name="Huettel B."/>
            <person name="Barry K.W."/>
            <person name="Haridas S."/>
            <person name="Chen C."/>
            <person name="Bauer D."/>
            <person name="Andreopoulos W."/>
            <person name="Pangilinan J."/>
            <person name="LaButti K."/>
            <person name="Riley R."/>
            <person name="Lipzen A."/>
            <person name="Clum A."/>
            <person name="Drula E."/>
            <person name="Henrissat B."/>
            <person name="Kohler A."/>
            <person name="Grigoriev I.V."/>
            <person name="Martin F.M."/>
            <person name="Hacquard S."/>
        </authorList>
    </citation>
    <scope>NUCLEOTIDE SEQUENCE</scope>
    <source>
        <strain evidence="2">MPI-CAGE-AT-0147</strain>
    </source>
</reference>
<protein>
    <submittedName>
        <fullName evidence="2">Uncharacterized protein</fullName>
    </submittedName>
</protein>
<gene>
    <name evidence="2" type="ORF">EDB81DRAFT_862843</name>
</gene>
<dbReference type="AlphaFoldDB" id="A0A9P9D2M7"/>
<feature type="compositionally biased region" description="Polar residues" evidence="1">
    <location>
        <begin position="167"/>
        <end position="182"/>
    </location>
</feature>
<organism evidence="2 3">
    <name type="scientific">Dactylonectria macrodidyma</name>
    <dbReference type="NCBI Taxonomy" id="307937"/>
    <lineage>
        <taxon>Eukaryota</taxon>
        <taxon>Fungi</taxon>
        <taxon>Dikarya</taxon>
        <taxon>Ascomycota</taxon>
        <taxon>Pezizomycotina</taxon>
        <taxon>Sordariomycetes</taxon>
        <taxon>Hypocreomycetidae</taxon>
        <taxon>Hypocreales</taxon>
        <taxon>Nectriaceae</taxon>
        <taxon>Dactylonectria</taxon>
    </lineage>
</organism>
<dbReference type="EMBL" id="JAGMUV010000040">
    <property type="protein sequence ID" value="KAH7111583.1"/>
    <property type="molecule type" value="Genomic_DNA"/>
</dbReference>
<name>A0A9P9D2M7_9HYPO</name>
<proteinExistence type="predicted"/>
<feature type="region of interest" description="Disordered" evidence="1">
    <location>
        <begin position="117"/>
        <end position="183"/>
    </location>
</feature>
<comment type="caution">
    <text evidence="2">The sequence shown here is derived from an EMBL/GenBank/DDBJ whole genome shotgun (WGS) entry which is preliminary data.</text>
</comment>
<keyword evidence="3" id="KW-1185">Reference proteome</keyword>
<evidence type="ECO:0000256" key="1">
    <source>
        <dbReference type="SAM" id="MobiDB-lite"/>
    </source>
</evidence>
<evidence type="ECO:0000313" key="2">
    <source>
        <dbReference type="EMBL" id="KAH7111583.1"/>
    </source>
</evidence>
<feature type="region of interest" description="Disordered" evidence="1">
    <location>
        <begin position="389"/>
        <end position="409"/>
    </location>
</feature>